<dbReference type="EMBL" id="AKWF02000096">
    <property type="protein sequence ID" value="EMO61540.1"/>
    <property type="molecule type" value="Genomic_DNA"/>
</dbReference>
<protein>
    <submittedName>
        <fullName evidence="1">Uncharacterized protein</fullName>
    </submittedName>
</protein>
<comment type="caution">
    <text evidence="1">The sequence shown here is derived from an EMBL/GenBank/DDBJ whole genome shotgun (WGS) entry which is preliminary data.</text>
</comment>
<dbReference type="Proteomes" id="UP000012159">
    <property type="component" value="Unassembled WGS sequence"/>
</dbReference>
<reference evidence="1 2" key="1">
    <citation type="submission" date="2013-01" db="EMBL/GenBank/DDBJ databases">
        <authorList>
            <person name="Harkins D.M."/>
            <person name="Durkin A.S."/>
            <person name="Brinkac L.M."/>
            <person name="Haft D.H."/>
            <person name="Selengut J.D."/>
            <person name="Sanka R."/>
            <person name="DePew J."/>
            <person name="Purushe J."/>
            <person name="Picardeau M."/>
            <person name="Werts C."/>
            <person name="Goarant C."/>
            <person name="Vinetz J.M."/>
            <person name="Sutton G.G."/>
            <person name="Nierman W.C."/>
            <person name="Fouts D.E."/>
        </authorList>
    </citation>
    <scope>NUCLEOTIDE SEQUENCE [LARGE SCALE GENOMIC DNA]</scope>
    <source>
        <strain evidence="1 2">200901868</strain>
    </source>
</reference>
<dbReference type="STRING" id="1192866.LEP1GSC133_3254"/>
<evidence type="ECO:0000313" key="2">
    <source>
        <dbReference type="Proteomes" id="UP000012159"/>
    </source>
</evidence>
<name>M6VXI9_LEPBO</name>
<gene>
    <name evidence="1" type="ORF">LEP1GSC133_3254</name>
</gene>
<proteinExistence type="predicted"/>
<organism evidence="1 2">
    <name type="scientific">Leptospira borgpetersenii serovar Pomona str. 200901868</name>
    <dbReference type="NCBI Taxonomy" id="1192866"/>
    <lineage>
        <taxon>Bacteria</taxon>
        <taxon>Pseudomonadati</taxon>
        <taxon>Spirochaetota</taxon>
        <taxon>Spirochaetia</taxon>
        <taxon>Leptospirales</taxon>
        <taxon>Leptospiraceae</taxon>
        <taxon>Leptospira</taxon>
    </lineage>
</organism>
<evidence type="ECO:0000313" key="1">
    <source>
        <dbReference type="EMBL" id="EMO61540.1"/>
    </source>
</evidence>
<sequence length="45" mass="5199">MERLKREIARYPRGYWIKACGMELYPMPTDCGRGEYGVEGQNVSS</sequence>
<accession>M6VXI9</accession>
<dbReference type="AlphaFoldDB" id="M6VXI9"/>